<keyword evidence="1" id="KW-0472">Membrane</keyword>
<evidence type="ECO:0000256" key="1">
    <source>
        <dbReference type="SAM" id="Phobius"/>
    </source>
</evidence>
<evidence type="ECO:0000313" key="2">
    <source>
        <dbReference type="EMBL" id="KAF4144633.1"/>
    </source>
</evidence>
<sequence length="169" mass="19003">MAKMSTVRERAVSSIPAGEVWQQTQWKSPLARMFFFFRRRKRSWFIGMVVLELFYVFVSIPLRIGFLFDPYATDDWSSGWTDELTVFTVLDVLADTAGFASLLDIFAAQRRAQAAVAADAIGSIGARRQRSTKGPNNPPGRRASLLSGIRDSMQVAWSLNTIIPKSHRT</sequence>
<protein>
    <submittedName>
        <fullName evidence="2">Uncharacterized protein</fullName>
    </submittedName>
</protein>
<organism evidence="2 3">
    <name type="scientific">Phytophthora infestans</name>
    <name type="common">Potato late blight agent</name>
    <name type="synonym">Botrytis infestans</name>
    <dbReference type="NCBI Taxonomy" id="4787"/>
    <lineage>
        <taxon>Eukaryota</taxon>
        <taxon>Sar</taxon>
        <taxon>Stramenopiles</taxon>
        <taxon>Oomycota</taxon>
        <taxon>Peronosporomycetes</taxon>
        <taxon>Peronosporales</taxon>
        <taxon>Peronosporaceae</taxon>
        <taxon>Phytophthora</taxon>
    </lineage>
</organism>
<feature type="transmembrane region" description="Helical" evidence="1">
    <location>
        <begin position="43"/>
        <end position="64"/>
    </location>
</feature>
<accession>A0A8S9UW53</accession>
<proteinExistence type="predicted"/>
<name>A0A8S9UW53_PHYIN</name>
<dbReference type="AlphaFoldDB" id="A0A8S9UW53"/>
<feature type="transmembrane region" description="Helical" evidence="1">
    <location>
        <begin position="84"/>
        <end position="103"/>
    </location>
</feature>
<keyword evidence="1" id="KW-0812">Transmembrane</keyword>
<gene>
    <name evidence="2" type="ORF">GN958_ATG06163</name>
</gene>
<dbReference type="EMBL" id="JAACNO010000831">
    <property type="protein sequence ID" value="KAF4144633.1"/>
    <property type="molecule type" value="Genomic_DNA"/>
</dbReference>
<evidence type="ECO:0000313" key="3">
    <source>
        <dbReference type="Proteomes" id="UP000704712"/>
    </source>
</evidence>
<reference evidence="2" key="1">
    <citation type="submission" date="2020-03" db="EMBL/GenBank/DDBJ databases">
        <title>Hybrid Assembly of Korean Phytophthora infestans isolates.</title>
        <authorList>
            <person name="Prokchorchik M."/>
            <person name="Lee Y."/>
            <person name="Seo J."/>
            <person name="Cho J.-H."/>
            <person name="Park Y.-E."/>
            <person name="Jang D.-C."/>
            <person name="Im J.-S."/>
            <person name="Choi J.-G."/>
            <person name="Park H.-J."/>
            <person name="Lee G.-B."/>
            <person name="Lee Y.-G."/>
            <person name="Hong S.-Y."/>
            <person name="Cho K."/>
            <person name="Sohn K.H."/>
        </authorList>
    </citation>
    <scope>NUCLEOTIDE SEQUENCE</scope>
    <source>
        <strain evidence="2">KR_2_A2</strain>
    </source>
</reference>
<keyword evidence="1" id="KW-1133">Transmembrane helix</keyword>
<comment type="caution">
    <text evidence="2">The sequence shown here is derived from an EMBL/GenBank/DDBJ whole genome shotgun (WGS) entry which is preliminary data.</text>
</comment>
<dbReference type="Proteomes" id="UP000704712">
    <property type="component" value="Unassembled WGS sequence"/>
</dbReference>